<evidence type="ECO:0000259" key="1">
    <source>
        <dbReference type="Pfam" id="PF12680"/>
    </source>
</evidence>
<evidence type="ECO:0000313" key="3">
    <source>
        <dbReference type="Proteomes" id="UP001169764"/>
    </source>
</evidence>
<reference evidence="2" key="1">
    <citation type="submission" date="2023-07" db="EMBL/GenBank/DDBJ databases">
        <authorList>
            <person name="Kim M."/>
        </authorList>
    </citation>
    <scope>NUCLEOTIDE SEQUENCE</scope>
    <source>
        <strain evidence="2">BIUV-7</strain>
    </source>
</reference>
<keyword evidence="3" id="KW-1185">Reference proteome</keyword>
<dbReference type="InterPro" id="IPR037401">
    <property type="entry name" value="SnoaL-like"/>
</dbReference>
<dbReference type="RefSeq" id="WP_303541842.1">
    <property type="nucleotide sequence ID" value="NZ_JAUOTP010000003.1"/>
</dbReference>
<dbReference type="SUPFAM" id="SSF54427">
    <property type="entry name" value="NTF2-like"/>
    <property type="match status" value="1"/>
</dbReference>
<dbReference type="Proteomes" id="UP001169764">
    <property type="component" value="Unassembled WGS sequence"/>
</dbReference>
<protein>
    <submittedName>
        <fullName evidence="2">Nuclear transport factor 2 family protein</fullName>
    </submittedName>
</protein>
<dbReference type="Pfam" id="PF12680">
    <property type="entry name" value="SnoaL_2"/>
    <property type="match status" value="1"/>
</dbReference>
<accession>A0ABT8YA53</accession>
<feature type="domain" description="SnoaL-like" evidence="1">
    <location>
        <begin position="10"/>
        <end position="109"/>
    </location>
</feature>
<gene>
    <name evidence="2" type="ORF">Q4F19_09345</name>
</gene>
<evidence type="ECO:0000313" key="2">
    <source>
        <dbReference type="EMBL" id="MDO6414584.1"/>
    </source>
</evidence>
<dbReference type="InterPro" id="IPR032710">
    <property type="entry name" value="NTF2-like_dom_sf"/>
</dbReference>
<organism evidence="2 3">
    <name type="scientific">Sphingomonas natans</name>
    <dbReference type="NCBI Taxonomy" id="3063330"/>
    <lineage>
        <taxon>Bacteria</taxon>
        <taxon>Pseudomonadati</taxon>
        <taxon>Pseudomonadota</taxon>
        <taxon>Alphaproteobacteria</taxon>
        <taxon>Sphingomonadales</taxon>
        <taxon>Sphingomonadaceae</taxon>
        <taxon>Sphingomonas</taxon>
    </lineage>
</organism>
<dbReference type="Gene3D" id="3.10.450.50">
    <property type="match status" value="1"/>
</dbReference>
<name>A0ABT8YA53_9SPHN</name>
<proteinExistence type="predicted"/>
<dbReference type="EMBL" id="JAUOTP010000003">
    <property type="protein sequence ID" value="MDO6414584.1"/>
    <property type="molecule type" value="Genomic_DNA"/>
</dbReference>
<comment type="caution">
    <text evidence="2">The sequence shown here is derived from an EMBL/GenBank/DDBJ whole genome shotgun (WGS) entry which is preliminary data.</text>
</comment>
<sequence>MTDTGDHILDRFYGALSRGDVVAVMACCTADVRVWHGFDRILQNRAAAAAGYAAFVAAFPERVVAAVDRQPTPGGCVQQFVLAVRTATGDRRAWPVCIVVRLEDGLIARLDEYVERGASFTPEGALTATCDIEPG</sequence>